<dbReference type="InterPro" id="IPR015947">
    <property type="entry name" value="PUA-like_sf"/>
</dbReference>
<organism evidence="2 3">
    <name type="scientific">Geotalea uraniireducens</name>
    <dbReference type="NCBI Taxonomy" id="351604"/>
    <lineage>
        <taxon>Bacteria</taxon>
        <taxon>Pseudomonadati</taxon>
        <taxon>Thermodesulfobacteriota</taxon>
        <taxon>Desulfuromonadia</taxon>
        <taxon>Geobacterales</taxon>
        <taxon>Geobacteraceae</taxon>
        <taxon>Geotalea</taxon>
    </lineage>
</organism>
<proteinExistence type="predicted"/>
<evidence type="ECO:0000313" key="2">
    <source>
        <dbReference type="EMBL" id="BDV42527.1"/>
    </source>
</evidence>
<evidence type="ECO:0000313" key="3">
    <source>
        <dbReference type="Proteomes" id="UP001317705"/>
    </source>
</evidence>
<dbReference type="Pfam" id="PF01878">
    <property type="entry name" value="EVE"/>
    <property type="match status" value="1"/>
</dbReference>
<dbReference type="SUPFAM" id="SSF88697">
    <property type="entry name" value="PUA domain-like"/>
    <property type="match status" value="1"/>
</dbReference>
<dbReference type="PANTHER" id="PTHR14087:SF7">
    <property type="entry name" value="THYMOCYTE NUCLEAR PROTEIN 1"/>
    <property type="match status" value="1"/>
</dbReference>
<dbReference type="InterPro" id="IPR002740">
    <property type="entry name" value="EVE_domain"/>
</dbReference>
<gene>
    <name evidence="2" type="ORF">GURASL_14500</name>
</gene>
<protein>
    <submittedName>
        <fullName evidence="2">EVE domain-containing protein</fullName>
    </submittedName>
</protein>
<dbReference type="PANTHER" id="PTHR14087">
    <property type="entry name" value="THYMOCYTE NUCLEAR PROTEIN 1"/>
    <property type="match status" value="1"/>
</dbReference>
<sequence>MFKSEPSCFSFADLQSRPDGTEHWDGVRNFQARNFLRDEIAVGDGVLFYHSNIAEPAVVGLAEVVRGGYPDWTAFDPAAEHFDPQSRREEPRWYMVDVRYVRPLLRPVTLAEMKLHPALAGMALLHRSRLSVQPVTGAEWTYILQLGGVAG</sequence>
<dbReference type="CDD" id="cd21133">
    <property type="entry name" value="EVE"/>
    <property type="match status" value="1"/>
</dbReference>
<accession>A0ABM8EJ64</accession>
<dbReference type="InterPro" id="IPR052181">
    <property type="entry name" value="5hmC_binding"/>
</dbReference>
<name>A0ABM8EJ64_9BACT</name>
<dbReference type="InterPro" id="IPR047197">
    <property type="entry name" value="THYN1-like_EVE"/>
</dbReference>
<dbReference type="Proteomes" id="UP001317705">
    <property type="component" value="Chromosome"/>
</dbReference>
<reference evidence="2 3" key="1">
    <citation type="submission" date="2022-12" db="EMBL/GenBank/DDBJ databases">
        <title>Polyphasic characterization of Geotalea uranireducens NIT-SL11 newly isolated from a complex of sewage sludge and microbially reduced graphene oxide.</title>
        <authorList>
            <person name="Xie L."/>
            <person name="Yoshida N."/>
            <person name="Meng L."/>
        </authorList>
    </citation>
    <scope>NUCLEOTIDE SEQUENCE [LARGE SCALE GENOMIC DNA]</scope>
    <source>
        <strain evidence="2 3">NIT-SL11</strain>
    </source>
</reference>
<keyword evidence="3" id="KW-1185">Reference proteome</keyword>
<dbReference type="Gene3D" id="3.10.590.10">
    <property type="entry name" value="ph1033 like domains"/>
    <property type="match status" value="1"/>
</dbReference>
<dbReference type="EMBL" id="AP027151">
    <property type="protein sequence ID" value="BDV42527.1"/>
    <property type="molecule type" value="Genomic_DNA"/>
</dbReference>
<evidence type="ECO:0000259" key="1">
    <source>
        <dbReference type="Pfam" id="PF01878"/>
    </source>
</evidence>
<feature type="domain" description="EVE" evidence="1">
    <location>
        <begin position="2"/>
        <end position="146"/>
    </location>
</feature>